<proteinExistence type="inferred from homology"/>
<dbReference type="InterPro" id="IPR036764">
    <property type="entry name" value="Peptidase_Prp_sf"/>
</dbReference>
<dbReference type="GO" id="GO:0006508">
    <property type="term" value="P:proteolysis"/>
    <property type="evidence" value="ECO:0007669"/>
    <property type="project" value="UniProtKB-KW"/>
</dbReference>
<dbReference type="Gene3D" id="3.30.70.1490">
    <property type="entry name" value="Cysteine protease Prp"/>
    <property type="match status" value="1"/>
</dbReference>
<sequence length="109" mass="11642">MTKVVISRRNGFIHALSVEGHSGYAPSGEDIVCAAVTTLVQALHIGLSDVLGKPVDTCVDQESTKIALEWHGMSSEVQAIAATICESFRALAETYPENVQLVEVQEDAS</sequence>
<evidence type="ECO:0000256" key="6">
    <source>
        <dbReference type="ARBA" id="ARBA00044538"/>
    </source>
</evidence>
<organism evidence="7 8">
    <name type="scientific">Dethiosulfovibrio marinus</name>
    <dbReference type="NCBI Taxonomy" id="133532"/>
    <lineage>
        <taxon>Bacteria</taxon>
        <taxon>Thermotogati</taxon>
        <taxon>Synergistota</taxon>
        <taxon>Synergistia</taxon>
        <taxon>Synergistales</taxon>
        <taxon>Dethiosulfovibrionaceae</taxon>
        <taxon>Dethiosulfovibrio</taxon>
    </lineage>
</organism>
<keyword evidence="4" id="KW-0788">Thiol protease</keyword>
<dbReference type="EMBL" id="JAKGUD010000003">
    <property type="protein sequence ID" value="MCF4142132.1"/>
    <property type="molecule type" value="Genomic_DNA"/>
</dbReference>
<evidence type="ECO:0000313" key="7">
    <source>
        <dbReference type="EMBL" id="MCF4142132.1"/>
    </source>
</evidence>
<dbReference type="Proteomes" id="UP001200430">
    <property type="component" value="Unassembled WGS sequence"/>
</dbReference>
<dbReference type="CDD" id="cd16332">
    <property type="entry name" value="Prp-like"/>
    <property type="match status" value="1"/>
</dbReference>
<comment type="similarity">
    <text evidence="5">Belongs to the Prp family.</text>
</comment>
<dbReference type="SUPFAM" id="SSF118010">
    <property type="entry name" value="TM1457-like"/>
    <property type="match status" value="1"/>
</dbReference>
<evidence type="ECO:0000256" key="5">
    <source>
        <dbReference type="ARBA" id="ARBA00044503"/>
    </source>
</evidence>
<accession>A0ABS9ELQ4</accession>
<keyword evidence="1" id="KW-0690">Ribosome biogenesis</keyword>
<evidence type="ECO:0000313" key="8">
    <source>
        <dbReference type="Proteomes" id="UP001200430"/>
    </source>
</evidence>
<name>A0ABS9ELQ4_9BACT</name>
<evidence type="ECO:0000256" key="2">
    <source>
        <dbReference type="ARBA" id="ARBA00022670"/>
    </source>
</evidence>
<dbReference type="InterPro" id="IPR007422">
    <property type="entry name" value="Peptidase_Prp"/>
</dbReference>
<reference evidence="7 8" key="1">
    <citation type="submission" date="2022-01" db="EMBL/GenBank/DDBJ databases">
        <title>Dethiosulfovibrio faecalis sp. nov., a novel proteolytic, non-sulfur-reducing bacterium isolated from a marine aquaculture solid waste bioreactor.</title>
        <authorList>
            <person name="Grabowski S."/>
            <person name="Apolinario E."/>
            <person name="Schneider N."/>
            <person name="Marshall C.W."/>
            <person name="Sowers K.R."/>
        </authorList>
    </citation>
    <scope>NUCLEOTIDE SEQUENCE [LARGE SCALE GENOMIC DNA]</scope>
    <source>
        <strain evidence="7 8">DSM 12537</strain>
    </source>
</reference>
<dbReference type="Pfam" id="PF04327">
    <property type="entry name" value="Peptidase_Prp"/>
    <property type="match status" value="1"/>
</dbReference>
<protein>
    <recommendedName>
        <fullName evidence="6">Ribosomal processing cysteine protease Prp</fullName>
    </recommendedName>
</protein>
<dbReference type="PANTHER" id="PTHR39178">
    <property type="entry name" value="HYPOTHETICAL RIBOSOME-ASSOCIATED PROTEIN"/>
    <property type="match status" value="1"/>
</dbReference>
<dbReference type="RefSeq" id="WP_236098881.1">
    <property type="nucleotide sequence ID" value="NZ_JAKGUD010000003.1"/>
</dbReference>
<dbReference type="GO" id="GO:0008233">
    <property type="term" value="F:peptidase activity"/>
    <property type="evidence" value="ECO:0007669"/>
    <property type="project" value="UniProtKB-KW"/>
</dbReference>
<keyword evidence="8" id="KW-1185">Reference proteome</keyword>
<dbReference type="PANTHER" id="PTHR39178:SF1">
    <property type="entry name" value="RIBOSOMAL-PROCESSING CYSTEINE PROTEASE PRP"/>
    <property type="match status" value="1"/>
</dbReference>
<keyword evidence="3" id="KW-0378">Hydrolase</keyword>
<evidence type="ECO:0000256" key="4">
    <source>
        <dbReference type="ARBA" id="ARBA00022807"/>
    </source>
</evidence>
<keyword evidence="2 7" id="KW-0645">Protease</keyword>
<evidence type="ECO:0000256" key="1">
    <source>
        <dbReference type="ARBA" id="ARBA00022517"/>
    </source>
</evidence>
<gene>
    <name evidence="7" type="ORF">L2W38_04825</name>
</gene>
<comment type="caution">
    <text evidence="7">The sequence shown here is derived from an EMBL/GenBank/DDBJ whole genome shotgun (WGS) entry which is preliminary data.</text>
</comment>
<evidence type="ECO:0000256" key="3">
    <source>
        <dbReference type="ARBA" id="ARBA00022801"/>
    </source>
</evidence>